<evidence type="ECO:0000313" key="5">
    <source>
        <dbReference type="Proteomes" id="UP001642409"/>
    </source>
</evidence>
<evidence type="ECO:0000313" key="3">
    <source>
        <dbReference type="EMBL" id="CAL6036494.1"/>
    </source>
</evidence>
<name>A0ABP1JE61_9EUKA</name>
<keyword evidence="1" id="KW-0175">Coiled coil</keyword>
<protein>
    <submittedName>
        <fullName evidence="3">Hypothetical_protein</fullName>
    </submittedName>
</protein>
<reference evidence="3 5" key="1">
    <citation type="submission" date="2024-07" db="EMBL/GenBank/DDBJ databases">
        <authorList>
            <person name="Akdeniz Z."/>
        </authorList>
    </citation>
    <scope>NUCLEOTIDE SEQUENCE [LARGE SCALE GENOMIC DNA]</scope>
</reference>
<proteinExistence type="predicted"/>
<comment type="caution">
    <text evidence="3">The sequence shown here is derived from an EMBL/GenBank/DDBJ whole genome shotgun (WGS) entry which is preliminary data.</text>
</comment>
<gene>
    <name evidence="2" type="ORF">HINF_LOCUS36425</name>
    <name evidence="3" type="ORF">HINF_LOCUS36435</name>
    <name evidence="4" type="ORF">HINF_LOCUS36445</name>
</gene>
<feature type="coiled-coil region" evidence="1">
    <location>
        <begin position="50"/>
        <end position="89"/>
    </location>
</feature>
<sequence>MNLKYNQRKALDPQAQIRQGKGELSNEMYQQALEAINQKYHNNKGQVATITSSKEFINSLQNKIQQSEQQKFEQEQARFRQQQEQQRQEQYINTLLGYLSPPEIEAYNRQGQDYKNQELVRLHNMHQLYQQQMQQQQQPKQEE</sequence>
<evidence type="ECO:0000256" key="1">
    <source>
        <dbReference type="SAM" id="Coils"/>
    </source>
</evidence>
<dbReference type="EMBL" id="CAXDID020000134">
    <property type="protein sequence ID" value="CAL6036474.1"/>
    <property type="molecule type" value="Genomic_DNA"/>
</dbReference>
<evidence type="ECO:0000313" key="2">
    <source>
        <dbReference type="EMBL" id="CAL6036474.1"/>
    </source>
</evidence>
<accession>A0ABP1JE61</accession>
<dbReference type="Proteomes" id="UP001642409">
    <property type="component" value="Unassembled WGS sequence"/>
</dbReference>
<dbReference type="EMBL" id="CAXDID020000134">
    <property type="protein sequence ID" value="CAL6036514.1"/>
    <property type="molecule type" value="Genomic_DNA"/>
</dbReference>
<keyword evidence="5" id="KW-1185">Reference proteome</keyword>
<dbReference type="EMBL" id="CAXDID020000134">
    <property type="protein sequence ID" value="CAL6036494.1"/>
    <property type="molecule type" value="Genomic_DNA"/>
</dbReference>
<organism evidence="3 5">
    <name type="scientific">Hexamita inflata</name>
    <dbReference type="NCBI Taxonomy" id="28002"/>
    <lineage>
        <taxon>Eukaryota</taxon>
        <taxon>Metamonada</taxon>
        <taxon>Diplomonadida</taxon>
        <taxon>Hexamitidae</taxon>
        <taxon>Hexamitinae</taxon>
        <taxon>Hexamita</taxon>
    </lineage>
</organism>
<evidence type="ECO:0000313" key="4">
    <source>
        <dbReference type="EMBL" id="CAL6036514.1"/>
    </source>
</evidence>